<dbReference type="SUPFAM" id="SSF55874">
    <property type="entry name" value="ATPase domain of HSP90 chaperone/DNA topoisomerase II/histidine kinase"/>
    <property type="match status" value="1"/>
</dbReference>
<evidence type="ECO:0000313" key="26">
    <source>
        <dbReference type="EMBL" id="APU17366.1"/>
    </source>
</evidence>
<dbReference type="InterPro" id="IPR036890">
    <property type="entry name" value="HATPase_C_sf"/>
</dbReference>
<evidence type="ECO:0000256" key="8">
    <source>
        <dbReference type="ARBA" id="ARBA00022679"/>
    </source>
</evidence>
<dbReference type="GO" id="GO:0000155">
    <property type="term" value="F:phosphorelay sensor kinase activity"/>
    <property type="evidence" value="ECO:0007669"/>
    <property type="project" value="InterPro"/>
</dbReference>
<dbReference type="PROSITE" id="PS50885">
    <property type="entry name" value="HAMP"/>
    <property type="match status" value="1"/>
</dbReference>
<feature type="domain" description="Histidine kinase" evidence="24">
    <location>
        <begin position="209"/>
        <end position="409"/>
    </location>
</feature>
<dbReference type="GO" id="GO:0004721">
    <property type="term" value="F:phosphoprotein phosphatase activity"/>
    <property type="evidence" value="ECO:0007669"/>
    <property type="project" value="UniProtKB-KW"/>
</dbReference>
<reference evidence="27" key="1">
    <citation type="submission" date="2016-06" db="EMBL/GenBank/DDBJ databases">
        <title>Complete genome sequence of Actinoalloteichus fjordicus DSM 46855 (=ADI127-17), type strain of the new species Actinoalloteichus fjordicus.</title>
        <authorList>
            <person name="Ruckert C."/>
            <person name="Nouioui I."/>
            <person name="Willmese J."/>
            <person name="van Wezel G."/>
            <person name="Klenk H.-P."/>
            <person name="Kalinowski J."/>
            <person name="Zotchev S.B."/>
        </authorList>
    </citation>
    <scope>NUCLEOTIDE SEQUENCE [LARGE SCALE GENOMIC DNA]</scope>
    <source>
        <strain evidence="27">ADI127-7</strain>
    </source>
</reference>
<keyword evidence="16 23" id="KW-1133">Transmembrane helix</keyword>
<keyword evidence="27" id="KW-1185">Reference proteome</keyword>
<evidence type="ECO:0000256" key="15">
    <source>
        <dbReference type="ARBA" id="ARBA00022912"/>
    </source>
</evidence>
<feature type="transmembrane region" description="Helical" evidence="23">
    <location>
        <begin position="125"/>
        <end position="146"/>
    </location>
</feature>
<keyword evidence="17" id="KW-0902">Two-component regulatory system</keyword>
<dbReference type="InterPro" id="IPR004358">
    <property type="entry name" value="Sig_transdc_His_kin-like_C"/>
</dbReference>
<dbReference type="GO" id="GO:0005886">
    <property type="term" value="C:plasma membrane"/>
    <property type="evidence" value="ECO:0007669"/>
    <property type="project" value="UniProtKB-SubCell"/>
</dbReference>
<dbReference type="InterPro" id="IPR040868">
    <property type="entry name" value="DraK_HK_N"/>
</dbReference>
<sequence>MRTRILQSILLAVSVTVVVLGLPLGLASLRLVEDVTRRELTGRVQQIATSLDAQLAEGETLDLVKIRVAVPADGSVVVSLPGMGTVRDGPDPGPDPVTETASIVRQGTVTLAVPSGPLRASQAQMAGAVLLLVLLTVVVGLVMAKVTARRLSEPLRHVAARAARLGAGDFRPDNRRHGAVELDRVADALDASALALARLMERERELVGDVSHQLRSHLTALQLRLEELVDPRQPVNRDEARAALVQAEKLSRVLEDLLATATAARSRTAEPLDLAEELPEVVAEWRERLRAEGRTLRLRISDSLPARVTPARLREALGVLLENALIHGAGTVSVVARLSGAMVMIEVGDNGSGVPDELSRHVFDRGVSGGGSTGVGLSLARALVEADGGRLELYTARPATFVIFLLVPRAGDVLGMPWPVEPKPR</sequence>
<dbReference type="SMART" id="SM00388">
    <property type="entry name" value="HisKA"/>
    <property type="match status" value="1"/>
</dbReference>
<keyword evidence="10" id="KW-0547">Nucleotide-binding</keyword>
<evidence type="ECO:0000256" key="7">
    <source>
        <dbReference type="ARBA" id="ARBA00022553"/>
    </source>
</evidence>
<evidence type="ECO:0000256" key="2">
    <source>
        <dbReference type="ARBA" id="ARBA00001936"/>
    </source>
</evidence>
<gene>
    <name evidence="26" type="ORF">UA74_26805</name>
</gene>
<evidence type="ECO:0000256" key="13">
    <source>
        <dbReference type="ARBA" id="ARBA00022840"/>
    </source>
</evidence>
<evidence type="ECO:0000313" key="27">
    <source>
        <dbReference type="Proteomes" id="UP000185511"/>
    </source>
</evidence>
<keyword evidence="14" id="KW-0460">Magnesium</keyword>
<dbReference type="InterPro" id="IPR036097">
    <property type="entry name" value="HisK_dim/P_sf"/>
</dbReference>
<dbReference type="RefSeq" id="WP_075742725.1">
    <property type="nucleotide sequence ID" value="NZ_CP016076.1"/>
</dbReference>
<dbReference type="CDD" id="cd00082">
    <property type="entry name" value="HisKA"/>
    <property type="match status" value="1"/>
</dbReference>
<evidence type="ECO:0000256" key="6">
    <source>
        <dbReference type="ARBA" id="ARBA00022475"/>
    </source>
</evidence>
<dbReference type="SUPFAM" id="SSF47384">
    <property type="entry name" value="Homodimeric domain of signal transducing histidine kinase"/>
    <property type="match status" value="1"/>
</dbReference>
<dbReference type="InterPro" id="IPR003594">
    <property type="entry name" value="HATPase_dom"/>
</dbReference>
<dbReference type="InterPro" id="IPR005467">
    <property type="entry name" value="His_kinase_dom"/>
</dbReference>
<dbReference type="AlphaFoldDB" id="A0AAC9LHD4"/>
<evidence type="ECO:0000256" key="3">
    <source>
        <dbReference type="ARBA" id="ARBA00001946"/>
    </source>
</evidence>
<accession>A0AAC9LHD4</accession>
<dbReference type="KEGG" id="acad:UA74_26805"/>
<evidence type="ECO:0000256" key="18">
    <source>
        <dbReference type="ARBA" id="ARBA00023016"/>
    </source>
</evidence>
<comment type="cofactor">
    <cofactor evidence="2">
        <name>Mn(2+)</name>
        <dbReference type="ChEBI" id="CHEBI:29035"/>
    </cofactor>
</comment>
<dbReference type="PRINTS" id="PR00344">
    <property type="entry name" value="BCTRLSENSOR"/>
</dbReference>
<dbReference type="Gene3D" id="3.30.565.10">
    <property type="entry name" value="Histidine kinase-like ATPase, C-terminal domain"/>
    <property type="match status" value="1"/>
</dbReference>
<feature type="domain" description="HAMP" evidence="25">
    <location>
        <begin position="149"/>
        <end position="201"/>
    </location>
</feature>
<evidence type="ECO:0000256" key="17">
    <source>
        <dbReference type="ARBA" id="ARBA00023012"/>
    </source>
</evidence>
<evidence type="ECO:0000259" key="25">
    <source>
        <dbReference type="PROSITE" id="PS50885"/>
    </source>
</evidence>
<keyword evidence="12" id="KW-0378">Hydrolase</keyword>
<comment type="subcellular location">
    <subcellularLocation>
        <location evidence="4">Cell membrane</location>
        <topology evidence="4">Multi-pass membrane protein</topology>
    </subcellularLocation>
</comment>
<evidence type="ECO:0000256" key="4">
    <source>
        <dbReference type="ARBA" id="ARBA00004651"/>
    </source>
</evidence>
<dbReference type="InterPro" id="IPR003661">
    <property type="entry name" value="HisK_dim/P_dom"/>
</dbReference>
<evidence type="ECO:0000256" key="20">
    <source>
        <dbReference type="ARBA" id="ARBA00023211"/>
    </source>
</evidence>
<keyword evidence="8" id="KW-0808">Transferase</keyword>
<dbReference type="EMBL" id="CP016076">
    <property type="protein sequence ID" value="APU17366.1"/>
    <property type="molecule type" value="Genomic_DNA"/>
</dbReference>
<dbReference type="Pfam" id="PF02518">
    <property type="entry name" value="HATPase_c"/>
    <property type="match status" value="1"/>
</dbReference>
<evidence type="ECO:0000256" key="11">
    <source>
        <dbReference type="ARBA" id="ARBA00022777"/>
    </source>
</evidence>
<comment type="catalytic activity">
    <reaction evidence="1">
        <text>ATP + protein L-histidine = ADP + protein N-phospho-L-histidine.</text>
        <dbReference type="EC" id="2.7.13.3"/>
    </reaction>
</comment>
<dbReference type="InterPro" id="IPR050980">
    <property type="entry name" value="2C_sensor_his_kinase"/>
</dbReference>
<keyword evidence="20" id="KW-0464">Manganese</keyword>
<dbReference type="Pfam" id="PF18092">
    <property type="entry name" value="DraK_HK_N"/>
    <property type="match status" value="1"/>
</dbReference>
<evidence type="ECO:0000256" key="5">
    <source>
        <dbReference type="ARBA" id="ARBA00012438"/>
    </source>
</evidence>
<keyword evidence="13" id="KW-0067">ATP-binding</keyword>
<evidence type="ECO:0000256" key="14">
    <source>
        <dbReference type="ARBA" id="ARBA00022842"/>
    </source>
</evidence>
<proteinExistence type="predicted"/>
<keyword evidence="19" id="KW-0843">Virulence</keyword>
<dbReference type="PROSITE" id="PS50109">
    <property type="entry name" value="HIS_KIN"/>
    <property type="match status" value="1"/>
</dbReference>
<dbReference type="GO" id="GO:0005524">
    <property type="term" value="F:ATP binding"/>
    <property type="evidence" value="ECO:0007669"/>
    <property type="project" value="UniProtKB-KW"/>
</dbReference>
<evidence type="ECO:0000256" key="1">
    <source>
        <dbReference type="ARBA" id="ARBA00000085"/>
    </source>
</evidence>
<evidence type="ECO:0000256" key="21">
    <source>
        <dbReference type="ARBA" id="ARBA00040454"/>
    </source>
</evidence>
<keyword evidence="6" id="KW-1003">Cell membrane</keyword>
<evidence type="ECO:0000256" key="10">
    <source>
        <dbReference type="ARBA" id="ARBA00022741"/>
    </source>
</evidence>
<dbReference type="InterPro" id="IPR003660">
    <property type="entry name" value="HAMP_dom"/>
</dbReference>
<protein>
    <recommendedName>
        <fullName evidence="21">Signal transduction histidine-protein kinase/phosphatase MprB</fullName>
        <ecNumber evidence="5">2.7.13.3</ecNumber>
    </recommendedName>
    <alternativeName>
        <fullName evidence="22">Mycobacterial persistence regulator B</fullName>
    </alternativeName>
</protein>
<keyword evidence="23" id="KW-0472">Membrane</keyword>
<name>A0AAC9LHD4_9PSEU</name>
<evidence type="ECO:0000256" key="16">
    <source>
        <dbReference type="ARBA" id="ARBA00022989"/>
    </source>
</evidence>
<keyword evidence="9 23" id="KW-0812">Transmembrane</keyword>
<evidence type="ECO:0000259" key="24">
    <source>
        <dbReference type="PROSITE" id="PS50109"/>
    </source>
</evidence>
<comment type="cofactor">
    <cofactor evidence="3">
        <name>Mg(2+)</name>
        <dbReference type="ChEBI" id="CHEBI:18420"/>
    </cofactor>
</comment>
<evidence type="ECO:0000256" key="22">
    <source>
        <dbReference type="ARBA" id="ARBA00041776"/>
    </source>
</evidence>
<keyword evidence="15" id="KW-0904">Protein phosphatase</keyword>
<dbReference type="Gene3D" id="1.10.287.130">
    <property type="match status" value="1"/>
</dbReference>
<dbReference type="CDD" id="cd00075">
    <property type="entry name" value="HATPase"/>
    <property type="match status" value="1"/>
</dbReference>
<dbReference type="PANTHER" id="PTHR44936:SF9">
    <property type="entry name" value="SENSOR PROTEIN CREC"/>
    <property type="match status" value="1"/>
</dbReference>
<organism evidence="26 27">
    <name type="scientific">Actinoalloteichus fjordicus</name>
    <dbReference type="NCBI Taxonomy" id="1612552"/>
    <lineage>
        <taxon>Bacteria</taxon>
        <taxon>Bacillati</taxon>
        <taxon>Actinomycetota</taxon>
        <taxon>Actinomycetes</taxon>
        <taxon>Pseudonocardiales</taxon>
        <taxon>Pseudonocardiaceae</taxon>
        <taxon>Actinoalloteichus</taxon>
    </lineage>
</organism>
<keyword evidence="7" id="KW-0597">Phosphoprotein</keyword>
<evidence type="ECO:0000256" key="19">
    <source>
        <dbReference type="ARBA" id="ARBA00023026"/>
    </source>
</evidence>
<evidence type="ECO:0000256" key="9">
    <source>
        <dbReference type="ARBA" id="ARBA00022692"/>
    </source>
</evidence>
<dbReference type="EC" id="2.7.13.3" evidence="5"/>
<keyword evidence="18" id="KW-0346">Stress response</keyword>
<evidence type="ECO:0000256" key="12">
    <source>
        <dbReference type="ARBA" id="ARBA00022801"/>
    </source>
</evidence>
<evidence type="ECO:0000256" key="23">
    <source>
        <dbReference type="SAM" id="Phobius"/>
    </source>
</evidence>
<keyword evidence="11 26" id="KW-0418">Kinase</keyword>
<dbReference type="Proteomes" id="UP000185511">
    <property type="component" value="Chromosome"/>
</dbReference>
<dbReference type="PANTHER" id="PTHR44936">
    <property type="entry name" value="SENSOR PROTEIN CREC"/>
    <property type="match status" value="1"/>
</dbReference>
<dbReference type="SMART" id="SM00387">
    <property type="entry name" value="HATPase_c"/>
    <property type="match status" value="1"/>
</dbReference>